<dbReference type="SUPFAM" id="SSF56235">
    <property type="entry name" value="N-terminal nucleophile aminohydrolases (Ntn hydrolases)"/>
    <property type="match status" value="1"/>
</dbReference>
<evidence type="ECO:0000313" key="14">
    <source>
        <dbReference type="EMBL" id="HIZ24781.1"/>
    </source>
</evidence>
<dbReference type="Proteomes" id="UP000824044">
    <property type="component" value="Unassembled WGS sequence"/>
</dbReference>
<feature type="binding site" evidence="7 11">
    <location>
        <position position="395"/>
    </location>
    <ligand>
        <name>[4Fe-4S] cluster</name>
        <dbReference type="ChEBI" id="CHEBI:49883"/>
    </ligand>
</feature>
<dbReference type="NCBIfam" id="TIGR01134">
    <property type="entry name" value="purF"/>
    <property type="match status" value="1"/>
</dbReference>
<dbReference type="PANTHER" id="PTHR11907">
    <property type="entry name" value="AMIDOPHOSPHORIBOSYLTRANSFERASE"/>
    <property type="match status" value="1"/>
</dbReference>
<name>A0A9D2IVI7_9FIRM</name>
<dbReference type="InterPro" id="IPR005854">
    <property type="entry name" value="PurF"/>
</dbReference>
<feature type="binding site" evidence="7 11">
    <location>
        <position position="249"/>
    </location>
    <ligand>
        <name>[4Fe-4S] cluster</name>
        <dbReference type="ChEBI" id="CHEBI:49883"/>
    </ligand>
</feature>
<evidence type="ECO:0000256" key="4">
    <source>
        <dbReference type="ARBA" id="ARBA00022679"/>
    </source>
</evidence>
<keyword evidence="4 7" id="KW-0808">Transferase</keyword>
<dbReference type="GO" id="GO:0006189">
    <property type="term" value="P:'de novo' IMP biosynthetic process"/>
    <property type="evidence" value="ECO:0007669"/>
    <property type="project" value="UniProtKB-UniRule"/>
</dbReference>
<dbReference type="CDD" id="cd00715">
    <property type="entry name" value="GPATase_N"/>
    <property type="match status" value="1"/>
</dbReference>
<evidence type="ECO:0000256" key="12">
    <source>
        <dbReference type="SAM" id="MobiDB-lite"/>
    </source>
</evidence>
<dbReference type="SUPFAM" id="SSF53271">
    <property type="entry name" value="PRTase-like"/>
    <property type="match status" value="1"/>
</dbReference>
<feature type="compositionally biased region" description="Basic and acidic residues" evidence="12">
    <location>
        <begin position="461"/>
        <end position="471"/>
    </location>
</feature>
<dbReference type="EC" id="2.4.2.14" evidence="7"/>
<comment type="cofactor">
    <cofactor evidence="7 10">
        <name>Mg(2+)</name>
        <dbReference type="ChEBI" id="CHEBI:18420"/>
    </cofactor>
    <text evidence="7 10">Binds 1 Mg(2+) ion per subunit.</text>
</comment>
<dbReference type="InterPro" id="IPR017932">
    <property type="entry name" value="GATase_2_dom"/>
</dbReference>
<comment type="similarity">
    <text evidence="2 7 8">In the C-terminal section; belongs to the purine/pyrimidine phosphoribosyltransferase family.</text>
</comment>
<comment type="pathway">
    <text evidence="1 7 8">Purine metabolism; IMP biosynthesis via de novo pathway; N(1)-(5-phospho-D-ribosyl)glycinamide from 5-phospho-alpha-D-ribose 1-diphosphate: step 1/2.</text>
</comment>
<comment type="caution">
    <text evidence="14">The sequence shown here is derived from an EMBL/GenBank/DDBJ whole genome shotgun (WGS) entry which is preliminary data.</text>
</comment>
<feature type="domain" description="Glutamine amidotransferase type-2" evidence="13">
    <location>
        <begin position="9"/>
        <end position="233"/>
    </location>
</feature>
<feature type="region of interest" description="Disordered" evidence="12">
    <location>
        <begin position="461"/>
        <end position="488"/>
    </location>
</feature>
<evidence type="ECO:0000256" key="5">
    <source>
        <dbReference type="ARBA" id="ARBA00022755"/>
    </source>
</evidence>
<accession>A0A9D2IVI7</accession>
<keyword evidence="6 7" id="KW-0315">Glutamine amidotransferase</keyword>
<dbReference type="GO" id="GO:0051539">
    <property type="term" value="F:4 iron, 4 sulfur cluster binding"/>
    <property type="evidence" value="ECO:0007669"/>
    <property type="project" value="UniProtKB-KW"/>
</dbReference>
<evidence type="ECO:0000256" key="3">
    <source>
        <dbReference type="ARBA" id="ARBA00022676"/>
    </source>
</evidence>
<dbReference type="EMBL" id="DXBS01000093">
    <property type="protein sequence ID" value="HIZ24781.1"/>
    <property type="molecule type" value="Genomic_DNA"/>
</dbReference>
<keyword evidence="7 10" id="KW-0460">Magnesium</keyword>
<evidence type="ECO:0000256" key="10">
    <source>
        <dbReference type="PIRSR" id="PIRSR000485-2"/>
    </source>
</evidence>
<keyword evidence="3 7" id="KW-0328">Glycosyltransferase</keyword>
<comment type="catalytic activity">
    <reaction evidence="7 8">
        <text>5-phospho-beta-D-ribosylamine + L-glutamate + diphosphate = 5-phospho-alpha-D-ribose 1-diphosphate + L-glutamine + H2O</text>
        <dbReference type="Rhea" id="RHEA:14905"/>
        <dbReference type="ChEBI" id="CHEBI:15377"/>
        <dbReference type="ChEBI" id="CHEBI:29985"/>
        <dbReference type="ChEBI" id="CHEBI:33019"/>
        <dbReference type="ChEBI" id="CHEBI:58017"/>
        <dbReference type="ChEBI" id="CHEBI:58359"/>
        <dbReference type="ChEBI" id="CHEBI:58681"/>
        <dbReference type="EC" id="2.4.2.14"/>
    </reaction>
</comment>
<reference evidence="14" key="1">
    <citation type="journal article" date="2021" name="PeerJ">
        <title>Extensive microbial diversity within the chicken gut microbiome revealed by metagenomics and culture.</title>
        <authorList>
            <person name="Gilroy R."/>
            <person name="Ravi A."/>
            <person name="Getino M."/>
            <person name="Pursley I."/>
            <person name="Horton D.L."/>
            <person name="Alikhan N.F."/>
            <person name="Baker D."/>
            <person name="Gharbi K."/>
            <person name="Hall N."/>
            <person name="Watson M."/>
            <person name="Adriaenssens E.M."/>
            <person name="Foster-Nyarko E."/>
            <person name="Jarju S."/>
            <person name="Secka A."/>
            <person name="Antonio M."/>
            <person name="Oren A."/>
            <person name="Chaudhuri R.R."/>
            <person name="La Ragione R."/>
            <person name="Hildebrand F."/>
            <person name="Pallen M.J."/>
        </authorList>
    </citation>
    <scope>NUCLEOTIDE SEQUENCE</scope>
    <source>
        <strain evidence="14">CHK33-5263</strain>
    </source>
</reference>
<keyword evidence="7 11" id="KW-0411">Iron-sulfur</keyword>
<protein>
    <recommendedName>
        <fullName evidence="7">Amidophosphoribosyltransferase</fullName>
        <shortName evidence="7">ATase</shortName>
        <ecNumber evidence="7">2.4.2.14</ecNumber>
    </recommendedName>
    <alternativeName>
        <fullName evidence="7">Glutamine phosphoribosylpyrophosphate amidotransferase</fullName>
        <shortName evidence="7">GPATase</shortName>
    </alternativeName>
</protein>
<feature type="binding site" evidence="7 11">
    <location>
        <position position="446"/>
    </location>
    <ligand>
        <name>[4Fe-4S] cluster</name>
        <dbReference type="ChEBI" id="CHEBI:49883"/>
    </ligand>
</feature>
<evidence type="ECO:0000256" key="11">
    <source>
        <dbReference type="PIRSR" id="PIRSR000485-3"/>
    </source>
</evidence>
<evidence type="ECO:0000313" key="15">
    <source>
        <dbReference type="Proteomes" id="UP000824044"/>
    </source>
</evidence>
<dbReference type="PROSITE" id="PS51278">
    <property type="entry name" value="GATASE_TYPE_2"/>
    <property type="match status" value="1"/>
</dbReference>
<feature type="active site" description="Nucleophile" evidence="7 9">
    <location>
        <position position="9"/>
    </location>
</feature>
<dbReference type="Gene3D" id="3.60.20.10">
    <property type="entry name" value="Glutamine Phosphoribosylpyrophosphate, subunit 1, domain 1"/>
    <property type="match status" value="1"/>
</dbReference>
<evidence type="ECO:0000259" key="13">
    <source>
        <dbReference type="PROSITE" id="PS51278"/>
    </source>
</evidence>
<dbReference type="InterPro" id="IPR029057">
    <property type="entry name" value="PRTase-like"/>
</dbReference>
<feature type="binding site" evidence="7 10">
    <location>
        <position position="358"/>
    </location>
    <ligand>
        <name>Mg(2+)</name>
        <dbReference type="ChEBI" id="CHEBI:18420"/>
    </ligand>
</feature>
<dbReference type="Gene3D" id="3.40.50.2020">
    <property type="match status" value="1"/>
</dbReference>
<dbReference type="GO" id="GO:0009113">
    <property type="term" value="P:purine nucleobase biosynthetic process"/>
    <property type="evidence" value="ECO:0007669"/>
    <property type="project" value="UniProtKB-UniRule"/>
</dbReference>
<dbReference type="Pfam" id="PF00156">
    <property type="entry name" value="Pribosyltran"/>
    <property type="match status" value="1"/>
</dbReference>
<dbReference type="HAMAP" id="MF_01931">
    <property type="entry name" value="PurF"/>
    <property type="match status" value="1"/>
</dbReference>
<dbReference type="GO" id="GO:0000287">
    <property type="term" value="F:magnesium ion binding"/>
    <property type="evidence" value="ECO:0007669"/>
    <property type="project" value="UniProtKB-UniRule"/>
</dbReference>
<dbReference type="GO" id="GO:0004044">
    <property type="term" value="F:amidophosphoribosyltransferase activity"/>
    <property type="evidence" value="ECO:0007669"/>
    <property type="project" value="UniProtKB-UniRule"/>
</dbReference>
<dbReference type="Pfam" id="PF13537">
    <property type="entry name" value="GATase_7"/>
    <property type="match status" value="1"/>
</dbReference>
<dbReference type="AlphaFoldDB" id="A0A9D2IVI7"/>
<keyword evidence="7 10" id="KW-0479">Metal-binding</keyword>
<comment type="cofactor">
    <cofactor evidence="7 11">
        <name>[4Fe-4S] cluster</name>
        <dbReference type="ChEBI" id="CHEBI:49883"/>
    </cofactor>
    <text evidence="7 11">Binds 1 [4Fe-4S] cluster per subunit.</text>
</comment>
<evidence type="ECO:0000256" key="8">
    <source>
        <dbReference type="PIRNR" id="PIRNR000485"/>
    </source>
</evidence>
<dbReference type="PIRSF" id="PIRSF000485">
    <property type="entry name" value="Amd_phspho_trans"/>
    <property type="match status" value="1"/>
</dbReference>
<gene>
    <name evidence="7" type="primary">purF</name>
    <name evidence="14" type="ORF">H9812_04830</name>
</gene>
<feature type="binding site" evidence="7 10">
    <location>
        <position position="359"/>
    </location>
    <ligand>
        <name>Mg(2+)</name>
        <dbReference type="ChEBI" id="CHEBI:18420"/>
    </ligand>
</feature>
<evidence type="ECO:0000256" key="9">
    <source>
        <dbReference type="PIRSR" id="PIRSR000485-1"/>
    </source>
</evidence>
<comment type="function">
    <text evidence="7">Catalyzes the formation of phosphoribosylamine from phosphoribosylpyrophosphate (PRPP) and glutamine.</text>
</comment>
<keyword evidence="7" id="KW-0004">4Fe-4S</keyword>
<dbReference type="InterPro" id="IPR035584">
    <property type="entry name" value="PurF_N"/>
</dbReference>
<evidence type="ECO:0000256" key="1">
    <source>
        <dbReference type="ARBA" id="ARBA00005209"/>
    </source>
</evidence>
<evidence type="ECO:0000256" key="2">
    <source>
        <dbReference type="ARBA" id="ARBA00010138"/>
    </source>
</evidence>
<sequence>MEHEVHEECGVFGIFAPAAQNVASTTYYALFALQHRGQESAGIVVNNDGVFSAYKDVGLVNDIFTSDVLAKLGLGNMAIGHVRYATTGTNGRENAQPIVVNHLKGNMALAHNGNLINATELRAELENDGCIFHTTSDTEVIAYVITRERVKARSIEEAVLGAMDRLNGAYSLVVMSPSKLIAARDPLGFRPLCFGRRDDGSYLIASESCALNAVGAHKVREIDPGEMLVITKDGVKSDRSHCGGKKAFCVFEYFYTARPDSEIDGCYVHDARLQAGRFLAEKYKIDADIVVGVPDSGLDAALGYAQASGIPYGIGFLKNKYIGRTFIAPDQKMREDRVKIKLNVIASAVRGKRVILVDDSIVRGTTSRPIVKQLRDAGATEVHFLSSAPKFLNPCYYGTDIDSRENLIACHHTTEEIAKIIGADSVGYLDIDHARLLTGGDGSGFCCACFDGIYPTEIPKEPGKDRFERPIAGRPISENPKFRKKQEN</sequence>
<dbReference type="CDD" id="cd06223">
    <property type="entry name" value="PRTases_typeI"/>
    <property type="match status" value="1"/>
</dbReference>
<reference evidence="14" key="2">
    <citation type="submission" date="2021-04" db="EMBL/GenBank/DDBJ databases">
        <authorList>
            <person name="Gilroy R."/>
        </authorList>
    </citation>
    <scope>NUCLEOTIDE SEQUENCE</scope>
    <source>
        <strain evidence="14">CHK33-5263</strain>
    </source>
</reference>
<dbReference type="InterPro" id="IPR000836">
    <property type="entry name" value="PRTase_dom"/>
</dbReference>
<evidence type="ECO:0000256" key="7">
    <source>
        <dbReference type="HAMAP-Rule" id="MF_01931"/>
    </source>
</evidence>
<evidence type="ECO:0000256" key="6">
    <source>
        <dbReference type="ARBA" id="ARBA00022962"/>
    </source>
</evidence>
<feature type="binding site" evidence="7 10">
    <location>
        <position position="296"/>
    </location>
    <ligand>
        <name>Mg(2+)</name>
        <dbReference type="ChEBI" id="CHEBI:18420"/>
    </ligand>
</feature>
<organism evidence="14 15">
    <name type="scientific">Candidatus Gallimonas intestinigallinarum</name>
    <dbReference type="NCBI Taxonomy" id="2838604"/>
    <lineage>
        <taxon>Bacteria</taxon>
        <taxon>Bacillati</taxon>
        <taxon>Bacillota</taxon>
        <taxon>Clostridia</taxon>
        <taxon>Candidatus Gallimonas</taxon>
    </lineage>
</organism>
<proteinExistence type="inferred from homology"/>
<dbReference type="InterPro" id="IPR029055">
    <property type="entry name" value="Ntn_hydrolases_N"/>
</dbReference>
<feature type="binding site" evidence="7 11">
    <location>
        <position position="449"/>
    </location>
    <ligand>
        <name>[4Fe-4S] cluster</name>
        <dbReference type="ChEBI" id="CHEBI:49883"/>
    </ligand>
</feature>
<keyword evidence="7 11" id="KW-0408">Iron</keyword>
<keyword evidence="5 7" id="KW-0658">Purine biosynthesis</keyword>